<feature type="region of interest" description="Disordered" evidence="3">
    <location>
        <begin position="224"/>
        <end position="271"/>
    </location>
</feature>
<feature type="compositionally biased region" description="Polar residues" evidence="3">
    <location>
        <begin position="256"/>
        <end position="271"/>
    </location>
</feature>
<organism evidence="7">
    <name type="scientific">Schizophyllum commune (strain H4-8 / FGSC 9210)</name>
    <name type="common">Split gill fungus</name>
    <dbReference type="NCBI Taxonomy" id="578458"/>
    <lineage>
        <taxon>Eukaryota</taxon>
        <taxon>Fungi</taxon>
        <taxon>Dikarya</taxon>
        <taxon>Basidiomycota</taxon>
        <taxon>Agaricomycotina</taxon>
        <taxon>Agaricomycetes</taxon>
        <taxon>Agaricomycetidae</taxon>
        <taxon>Agaricales</taxon>
        <taxon>Schizophyllaceae</taxon>
        <taxon>Schizophyllum</taxon>
    </lineage>
</organism>
<feature type="domain" description="Alginate lyase" evidence="5">
    <location>
        <begin position="257"/>
        <end position="510"/>
    </location>
</feature>
<keyword evidence="1 4" id="KW-0732">Signal</keyword>
<dbReference type="Proteomes" id="UP000007431">
    <property type="component" value="Unassembled WGS sequence"/>
</dbReference>
<gene>
    <name evidence="6" type="ORF">SCHCODRAFT_104457</name>
</gene>
<evidence type="ECO:0000256" key="3">
    <source>
        <dbReference type="SAM" id="MobiDB-lite"/>
    </source>
</evidence>
<feature type="region of interest" description="Disordered" evidence="3">
    <location>
        <begin position="173"/>
        <end position="209"/>
    </location>
</feature>
<dbReference type="InParanoid" id="D8PKA8"/>
<dbReference type="InterPro" id="IPR008397">
    <property type="entry name" value="Alginate_lyase_dom"/>
</dbReference>
<keyword evidence="2" id="KW-0456">Lyase</keyword>
<name>D8PKA8_SCHCM</name>
<feature type="signal peptide" evidence="4">
    <location>
        <begin position="1"/>
        <end position="22"/>
    </location>
</feature>
<dbReference type="InterPro" id="IPR008929">
    <property type="entry name" value="Chondroitin_lyas"/>
</dbReference>
<evidence type="ECO:0000259" key="5">
    <source>
        <dbReference type="Pfam" id="PF05426"/>
    </source>
</evidence>
<dbReference type="GO" id="GO:0042597">
    <property type="term" value="C:periplasmic space"/>
    <property type="evidence" value="ECO:0007669"/>
    <property type="project" value="InterPro"/>
</dbReference>
<feature type="compositionally biased region" description="Low complexity" evidence="3">
    <location>
        <begin position="106"/>
        <end position="120"/>
    </location>
</feature>
<evidence type="ECO:0000256" key="1">
    <source>
        <dbReference type="ARBA" id="ARBA00022729"/>
    </source>
</evidence>
<evidence type="ECO:0000256" key="2">
    <source>
        <dbReference type="ARBA" id="ARBA00023239"/>
    </source>
</evidence>
<reference evidence="6 7" key="1">
    <citation type="journal article" date="2010" name="Nat. Biotechnol.">
        <title>Genome sequence of the model mushroom Schizophyllum commune.</title>
        <authorList>
            <person name="Ohm R.A."/>
            <person name="de Jong J.F."/>
            <person name="Lugones L.G."/>
            <person name="Aerts A."/>
            <person name="Kothe E."/>
            <person name="Stajich J.E."/>
            <person name="de Vries R.P."/>
            <person name="Record E."/>
            <person name="Levasseur A."/>
            <person name="Baker S.E."/>
            <person name="Bartholomew K.A."/>
            <person name="Coutinho P.M."/>
            <person name="Erdmann S."/>
            <person name="Fowler T.J."/>
            <person name="Gathman A.C."/>
            <person name="Lombard V."/>
            <person name="Henrissat B."/>
            <person name="Knabe N."/>
            <person name="Kuees U."/>
            <person name="Lilly W.W."/>
            <person name="Lindquist E."/>
            <person name="Lucas S."/>
            <person name="Magnuson J.K."/>
            <person name="Piumi F."/>
            <person name="Raudaskoski M."/>
            <person name="Salamov A."/>
            <person name="Schmutz J."/>
            <person name="Schwarze F.W.M.R."/>
            <person name="vanKuyk P.A."/>
            <person name="Horton J.S."/>
            <person name="Grigoriev I.V."/>
            <person name="Woesten H.A.B."/>
        </authorList>
    </citation>
    <scope>NUCLEOTIDE SEQUENCE [LARGE SCALE GENOMIC DNA]</scope>
    <source>
        <strain evidence="7">H4-8 / FGSC 9210</strain>
    </source>
</reference>
<dbReference type="Pfam" id="PF05426">
    <property type="entry name" value="Alginate_lyase"/>
    <property type="match status" value="1"/>
</dbReference>
<dbReference type="AlphaFoldDB" id="D8PKA8"/>
<dbReference type="eggNOG" id="ENOG502SHJ0">
    <property type="taxonomic scope" value="Eukaryota"/>
</dbReference>
<dbReference type="STRING" id="578458.D8PKA8"/>
<dbReference type="GO" id="GO:0016829">
    <property type="term" value="F:lyase activity"/>
    <property type="evidence" value="ECO:0007669"/>
    <property type="project" value="UniProtKB-KW"/>
</dbReference>
<keyword evidence="7" id="KW-1185">Reference proteome</keyword>
<proteinExistence type="predicted"/>
<dbReference type="OMA" id="PFECPAV"/>
<dbReference type="Gene3D" id="1.50.10.100">
    <property type="entry name" value="Chondroitin AC/alginate lyase"/>
    <property type="match status" value="2"/>
</dbReference>
<evidence type="ECO:0000313" key="7">
    <source>
        <dbReference type="Proteomes" id="UP000007431"/>
    </source>
</evidence>
<dbReference type="HOGENOM" id="CLU_438056_0_0_1"/>
<accession>D8PKA8</accession>
<feature type="compositionally biased region" description="Low complexity" evidence="3">
    <location>
        <begin position="192"/>
        <end position="206"/>
    </location>
</feature>
<dbReference type="EMBL" id="GL377302">
    <property type="protein sequence ID" value="EFJ03990.1"/>
    <property type="molecule type" value="Genomic_DNA"/>
</dbReference>
<feature type="compositionally biased region" description="Low complexity" evidence="3">
    <location>
        <begin position="229"/>
        <end position="244"/>
    </location>
</feature>
<evidence type="ECO:0000256" key="4">
    <source>
        <dbReference type="SAM" id="SignalP"/>
    </source>
</evidence>
<dbReference type="VEuPathDB" id="FungiDB:SCHCODRAFT_02675281"/>
<dbReference type="SUPFAM" id="SSF48230">
    <property type="entry name" value="Chondroitin AC/alginate lyase"/>
    <property type="match status" value="1"/>
</dbReference>
<sequence length="653" mass="70413">MLSRFHGLALVSFIALAGVAQADPNDWVQIEYVLQQAHNPSFKTSDSRQTIMSRARQYSQKGPWSVTNAKGVLPPSNDPHDYLSWAPYHWPDCNWCSNGRTHLSHTGNDTSSSNSTDTPEPGVPPPPGGDITGPPAEDVDGNQNYLEERRELKYHKNRMNRVRQDLGVSLDLPASESTTLPTGDLLPSSTISSDATLPTTTADPALGGDPQAIFTATSSLPTTTMDPFATSASTSEETPTGTASFSDMPQAAAHTSAKSKCTPSPTKSLAPSATWTTCPYVVRDGKVNPDVRTLNGVSAINAISETSIYLGITAILQSGSDSASKLVSFVTTFFLDPKTRMNPNMNFGQIVRGPGPSGREGTFTGVLDLRGMVKIVNACMILRAANHPAYTSAFDKAFVGWVKDYTNWLQTSEIGHKTATRPNNHASFFVSQLASLLLFQGDTAGSKKVLDGFFHGAFKDQIAKSGEQPAFNLEALITNAKLGAQLGVDYYSFPSKYGRTIQDAVNFAMNVKPGKEDVEELLPHVAAVAAAYGDPRGVYARWIAAHDGQGGLQAEKAPYWFYDQAGAVGVRKARREVAVGRGEELAVGAGDGNVEKSLRNGEVKRDGTMDVPFECPQVFALLQETEVEVDDGLYVTCETLEPYYELPELQVPE</sequence>
<feature type="compositionally biased region" description="Polar residues" evidence="3">
    <location>
        <begin position="175"/>
        <end position="191"/>
    </location>
</feature>
<evidence type="ECO:0000313" key="6">
    <source>
        <dbReference type="EMBL" id="EFJ03990.1"/>
    </source>
</evidence>
<feature type="chain" id="PRO_5003120055" description="Alginate lyase domain-containing protein" evidence="4">
    <location>
        <begin position="23"/>
        <end position="653"/>
    </location>
</feature>
<protein>
    <recommendedName>
        <fullName evidence="5">Alginate lyase domain-containing protein</fullName>
    </recommendedName>
</protein>
<feature type="non-terminal residue" evidence="6">
    <location>
        <position position="653"/>
    </location>
</feature>
<feature type="region of interest" description="Disordered" evidence="3">
    <location>
        <begin position="105"/>
        <end position="141"/>
    </location>
</feature>